<dbReference type="EMBL" id="JN192400">
    <property type="protein sequence ID" value="AFM73763.1"/>
    <property type="molecule type" value="Genomic_DNA"/>
</dbReference>
<keyword evidence="3" id="KW-1185">Reference proteome</keyword>
<dbReference type="RefSeq" id="YP_006561001.1">
    <property type="nucleotide sequence ID" value="NC_018281.1"/>
</dbReference>
<accession>I6SN35</accession>
<evidence type="ECO:0000256" key="1">
    <source>
        <dbReference type="SAM" id="Coils"/>
    </source>
</evidence>
<name>I6SN35_9CAUD</name>
<sequence>MNAEAKFVSSVMDARLKKVKRERDSLLKQRDELIKDIAELRRKLEACNGQ</sequence>
<reference evidence="2 3" key="1">
    <citation type="journal article" date="2010" name="Curr. Microbiol.">
        <title>Isolation and characterization of bacteriophages infecting Staphylococcus epidermidis.</title>
        <authorList>
            <person name="Gutierrez D."/>
            <person name="Martinez B."/>
            <person name="Rodriguez A."/>
            <person name="Garcia P."/>
        </authorList>
    </citation>
    <scope>NUCLEOTIDE SEQUENCE [LARGE SCALE GENOMIC DNA]</scope>
</reference>
<evidence type="ECO:0000313" key="3">
    <source>
        <dbReference type="Proteomes" id="UP000006508"/>
    </source>
</evidence>
<dbReference type="Proteomes" id="UP000006508">
    <property type="component" value="Segment"/>
</dbReference>
<protein>
    <submittedName>
        <fullName evidence="2">Uncharacterized protein</fullName>
    </submittedName>
</protein>
<keyword evidence="1" id="KW-0175">Coiled coil</keyword>
<dbReference type="KEGG" id="vg:13405937"/>
<evidence type="ECO:0000313" key="2">
    <source>
        <dbReference type="EMBL" id="AFM73763.1"/>
    </source>
</evidence>
<dbReference type="GeneID" id="13405937"/>
<proteinExistence type="predicted"/>
<organism evidence="2 3">
    <name type="scientific">Staphylococcus phage vB_SepiS-phiIPLA5</name>
    <dbReference type="NCBI Taxonomy" id="2922988"/>
    <lineage>
        <taxon>Viruses</taxon>
        <taxon>Duplodnaviria</taxon>
        <taxon>Heunggongvirae</taxon>
        <taxon>Uroviricota</taxon>
        <taxon>Caudoviricetes</taxon>
        <taxon>Rockefellervirus</taxon>
        <taxon>Rockefellervirus IPLA5</taxon>
    </lineage>
</organism>
<gene>
    <name evidence="2" type="ORF">IPLA5_0061</name>
</gene>
<feature type="coiled-coil region" evidence="1">
    <location>
        <begin position="16"/>
        <end position="50"/>
    </location>
</feature>